<evidence type="ECO:0000313" key="1">
    <source>
        <dbReference type="EMBL" id="WLJ26306.1"/>
    </source>
</evidence>
<proteinExistence type="predicted"/>
<reference evidence="1" key="1">
    <citation type="submission" date="2023-04" db="EMBL/GenBank/DDBJ databases">
        <title>The human skin virome in hidradenitis suppurativa patients.</title>
        <authorList>
            <person name="Jansen D."/>
        </authorList>
    </citation>
    <scope>NUCLEOTIDE SEQUENCE</scope>
    <source>
        <strain evidence="1">VC4_HSPhageD</strain>
    </source>
</reference>
<dbReference type="EMBL" id="OQ890325">
    <property type="protein sequence ID" value="WLJ26306.1"/>
    <property type="molecule type" value="Genomic_DNA"/>
</dbReference>
<name>A0AA49X3E0_9VIRU</name>
<accession>A0AA49X3E0</accession>
<sequence>MAKLENLTETLVKAQSIDFAEVFGKKMTTLQQMLGIERKLPMPVGSVIKTYKSKVTLQDGNVDKGDLIPLSEVELEEADPIELVFSKHRKAVSAEDIQKFGFERAVSMTDAELVKELQKDIRTNFFTQLDTAKGKAKGTGLQGAIAQGWGSVQTIFEDDGVNTIVFVNPLDCADYLSAANITIQKEFGLNYVQNFLGADIAIITTSVKKGILYATATDNLCLAYAEVAGGEINKAFDFVTDSTGVIGVTKDVNIQRLTAETVTLSAIALFAERLDGVIKVTIEAPKTPAVNPAA</sequence>
<protein>
    <submittedName>
        <fullName evidence="1">Major head protein</fullName>
    </submittedName>
</protein>
<organism evidence="1">
    <name type="scientific">Firmicutes phage HS19</name>
    <dbReference type="NCBI Taxonomy" id="3056397"/>
    <lineage>
        <taxon>Viruses</taxon>
    </lineage>
</organism>